<gene>
    <name evidence="1" type="ORF">HPB49_017683</name>
</gene>
<accession>A0ACB8DEZ4</accession>
<evidence type="ECO:0000313" key="1">
    <source>
        <dbReference type="EMBL" id="KAH7966558.1"/>
    </source>
</evidence>
<protein>
    <submittedName>
        <fullName evidence="1">Uncharacterized protein</fullName>
    </submittedName>
</protein>
<name>A0ACB8DEZ4_DERSI</name>
<sequence length="283" mass="32095">MSRCSPWWETTALGFGLLQTCRFALPSVIVDARSLFRARLREYTKILCEPTGHWLLATMQVERQHFRDRSDCLFCCINFCIGLSNLATFPHLIYDNGGLVFVAVYLILTCTVSTPMLYLEMFLGQFCGWSVPKAFEGFPMARGLGWTMLCGDLLLVVFHIPAVAYSWVYLTASLSPVIPWSVCDERDIEHRGCYQNQHGKKMSRAFRARLLLAHFASRSPRTRAQRVRRLQMLALPSATTGEFSCFPGTAFADASWVRAFADLAKKRFRVKIGAPSMNPRVRA</sequence>
<reference evidence="1" key="1">
    <citation type="submission" date="2020-05" db="EMBL/GenBank/DDBJ databases">
        <title>Large-scale comparative analyses of tick genomes elucidate their genetic diversity and vector capacities.</title>
        <authorList>
            <person name="Jia N."/>
            <person name="Wang J."/>
            <person name="Shi W."/>
            <person name="Du L."/>
            <person name="Sun Y."/>
            <person name="Zhan W."/>
            <person name="Jiang J."/>
            <person name="Wang Q."/>
            <person name="Zhang B."/>
            <person name="Ji P."/>
            <person name="Sakyi L.B."/>
            <person name="Cui X."/>
            <person name="Yuan T."/>
            <person name="Jiang B."/>
            <person name="Yang W."/>
            <person name="Lam T.T.-Y."/>
            <person name="Chang Q."/>
            <person name="Ding S."/>
            <person name="Wang X."/>
            <person name="Zhu J."/>
            <person name="Ruan X."/>
            <person name="Zhao L."/>
            <person name="Wei J."/>
            <person name="Que T."/>
            <person name="Du C."/>
            <person name="Cheng J."/>
            <person name="Dai P."/>
            <person name="Han X."/>
            <person name="Huang E."/>
            <person name="Gao Y."/>
            <person name="Liu J."/>
            <person name="Shao H."/>
            <person name="Ye R."/>
            <person name="Li L."/>
            <person name="Wei W."/>
            <person name="Wang X."/>
            <person name="Wang C."/>
            <person name="Yang T."/>
            <person name="Huo Q."/>
            <person name="Li W."/>
            <person name="Guo W."/>
            <person name="Chen H."/>
            <person name="Zhou L."/>
            <person name="Ni X."/>
            <person name="Tian J."/>
            <person name="Zhou Y."/>
            <person name="Sheng Y."/>
            <person name="Liu T."/>
            <person name="Pan Y."/>
            <person name="Xia L."/>
            <person name="Li J."/>
            <person name="Zhao F."/>
            <person name="Cao W."/>
        </authorList>
    </citation>
    <scope>NUCLEOTIDE SEQUENCE</scope>
    <source>
        <strain evidence="1">Dsil-2018</strain>
    </source>
</reference>
<proteinExistence type="predicted"/>
<organism evidence="1 2">
    <name type="scientific">Dermacentor silvarum</name>
    <name type="common">Tick</name>
    <dbReference type="NCBI Taxonomy" id="543639"/>
    <lineage>
        <taxon>Eukaryota</taxon>
        <taxon>Metazoa</taxon>
        <taxon>Ecdysozoa</taxon>
        <taxon>Arthropoda</taxon>
        <taxon>Chelicerata</taxon>
        <taxon>Arachnida</taxon>
        <taxon>Acari</taxon>
        <taxon>Parasitiformes</taxon>
        <taxon>Ixodida</taxon>
        <taxon>Ixodoidea</taxon>
        <taxon>Ixodidae</taxon>
        <taxon>Rhipicephalinae</taxon>
        <taxon>Dermacentor</taxon>
    </lineage>
</organism>
<dbReference type="Proteomes" id="UP000821865">
    <property type="component" value="Chromosome 2"/>
</dbReference>
<comment type="caution">
    <text evidence="1">The sequence shown here is derived from an EMBL/GenBank/DDBJ whole genome shotgun (WGS) entry which is preliminary data.</text>
</comment>
<dbReference type="EMBL" id="CM023471">
    <property type="protein sequence ID" value="KAH7966558.1"/>
    <property type="molecule type" value="Genomic_DNA"/>
</dbReference>
<keyword evidence="2" id="KW-1185">Reference proteome</keyword>
<evidence type="ECO:0000313" key="2">
    <source>
        <dbReference type="Proteomes" id="UP000821865"/>
    </source>
</evidence>